<reference evidence="3 4" key="1">
    <citation type="journal article" date="2010" name="Stand. Genomic Sci.">
        <title>Complete genome sequence of Marinobacter adhaerens type strain (HP15), a diatom-interacting marine microorganism.</title>
        <authorList>
            <person name="Gardes A."/>
            <person name="Kaeppel E."/>
            <person name="Shehzad A."/>
            <person name="Seebah S."/>
            <person name="Teeling H."/>
            <person name="Yarza P."/>
            <person name="Glockner F.O."/>
            <person name="Grossart H.P."/>
            <person name="Ullrich M.S."/>
        </authorList>
    </citation>
    <scope>NUCLEOTIDE SEQUENCE [LARGE SCALE GENOMIC DNA]</scope>
    <source>
        <strain evidence="4">DSM 23420 / HP15</strain>
        <plasmid evidence="4">Plasmid pHP-187</plasmid>
    </source>
</reference>
<evidence type="ECO:0000259" key="2">
    <source>
        <dbReference type="Pfam" id="PF22055"/>
    </source>
</evidence>
<keyword evidence="3" id="KW-0614">Plasmid</keyword>
<feature type="region of interest" description="Disordered" evidence="1">
    <location>
        <begin position="64"/>
        <end position="94"/>
    </location>
</feature>
<accession>E4PSA6</accession>
<dbReference type="Pfam" id="PF22055">
    <property type="entry name" value="MvaT_DBD"/>
    <property type="match status" value="1"/>
</dbReference>
<geneLocation type="plasmid" evidence="3 4">
    <name>pHP-187</name>
</geneLocation>
<name>E4PSA6_MARAH</name>
<protein>
    <submittedName>
        <fullName evidence="3">Transcriptional regulator MvaT, P16 subunit</fullName>
    </submittedName>
</protein>
<evidence type="ECO:0000256" key="1">
    <source>
        <dbReference type="SAM" id="MobiDB-lite"/>
    </source>
</evidence>
<dbReference type="HOGENOM" id="CLU_164762_0_0_6"/>
<dbReference type="EMBL" id="CP001980">
    <property type="protein sequence ID" value="ADQ00142.1"/>
    <property type="molecule type" value="Genomic_DNA"/>
</dbReference>
<evidence type="ECO:0000313" key="4">
    <source>
        <dbReference type="Proteomes" id="UP000007077"/>
    </source>
</evidence>
<evidence type="ECO:0000313" key="3">
    <source>
        <dbReference type="EMBL" id="ADQ00142.1"/>
    </source>
</evidence>
<feature type="domain" description="MvaT DNA-binding" evidence="2">
    <location>
        <begin position="81"/>
        <end position="117"/>
    </location>
</feature>
<dbReference type="KEGG" id="mad:HP15_p187g145"/>
<dbReference type="AlphaFoldDB" id="E4PSA6"/>
<dbReference type="Proteomes" id="UP000007077">
    <property type="component" value="Plasmid pHP-187"/>
</dbReference>
<dbReference type="RefSeq" id="WP_014579430.1">
    <property type="nucleotide sequence ID" value="NC_017507.1"/>
</dbReference>
<dbReference type="CDD" id="cd16170">
    <property type="entry name" value="MvaT_DBD"/>
    <property type="match status" value="1"/>
</dbReference>
<reference evidence="4" key="2">
    <citation type="submission" date="2010-02" db="EMBL/GenBank/DDBJ databases">
        <title>Complete genome sequence of Marinobacter adhaerens type strain (HP15).</title>
        <authorList>
            <person name="Gaerdes A.A.M."/>
            <person name="Kaeppel E."/>
            <person name="Shezad A."/>
            <person name="Seebah S."/>
            <person name="Teeling H."/>
            <person name="Yarza P."/>
            <person name="Gloeckner F.O."/>
            <person name="Ullrich M.S."/>
        </authorList>
    </citation>
    <scope>NUCLEOTIDE SEQUENCE [LARGE SCALE GENOMIC DNA]</scope>
    <source>
        <strain evidence="4">DSM 23420 / HP15</strain>
        <plasmid evidence="4">Plasmid pHP-187</plasmid>
    </source>
</reference>
<sequence>MAKLSNYLEKKRLMAKLADELRQLEEDTGLKRELQFEADIKALLKEYNFTAKHAFNVLTAADSSLTPTTMPTSDGPKRAMKTYKNPHSGEIVKTRGGNQKTLNEWRKEYGAEAVASWEQLN</sequence>
<proteinExistence type="predicted"/>
<dbReference type="InterPro" id="IPR035616">
    <property type="entry name" value="MvaT_DBD"/>
</dbReference>
<dbReference type="NCBIfam" id="NF041859">
    <property type="entry name" value="silencer_MvaTU"/>
    <property type="match status" value="1"/>
</dbReference>
<gene>
    <name evidence="3" type="ordered locus">HP15_p187g145</name>
</gene>
<dbReference type="PATRIC" id="fig|225937.3.peg.4360"/>
<organism evidence="3 4">
    <name type="scientific">Marinobacter adhaerens (strain DSM 23420 / HP15)</name>
    <dbReference type="NCBI Taxonomy" id="225937"/>
    <lineage>
        <taxon>Bacteria</taxon>
        <taxon>Pseudomonadati</taxon>
        <taxon>Pseudomonadota</taxon>
        <taxon>Gammaproteobacteria</taxon>
        <taxon>Pseudomonadales</taxon>
        <taxon>Marinobacteraceae</taxon>
        <taxon>Marinobacter</taxon>
    </lineage>
</organism>